<dbReference type="Gene3D" id="3.30.70.1320">
    <property type="entry name" value="Multidrug efflux transporter AcrB pore domain like"/>
    <property type="match status" value="1"/>
</dbReference>
<evidence type="ECO:0000256" key="2">
    <source>
        <dbReference type="ARBA" id="ARBA00010942"/>
    </source>
</evidence>
<evidence type="ECO:0000256" key="9">
    <source>
        <dbReference type="SAM" id="Phobius"/>
    </source>
</evidence>
<protein>
    <submittedName>
        <fullName evidence="10">Efflux RND transporter permease subunit</fullName>
    </submittedName>
</protein>
<feature type="transmembrane region" description="Helical" evidence="9">
    <location>
        <begin position="969"/>
        <end position="986"/>
    </location>
</feature>
<evidence type="ECO:0000256" key="7">
    <source>
        <dbReference type="ARBA" id="ARBA00023136"/>
    </source>
</evidence>
<dbReference type="InterPro" id="IPR027463">
    <property type="entry name" value="AcrB_DN_DC_subdom"/>
</dbReference>
<comment type="similarity">
    <text evidence="2">Belongs to the resistance-nodulation-cell division (RND) (TC 2.A.6) family.</text>
</comment>
<accession>A0AAX1F1C8</accession>
<dbReference type="Gene3D" id="3.30.70.1430">
    <property type="entry name" value="Multidrug efflux transporter AcrB pore domain"/>
    <property type="match status" value="2"/>
</dbReference>
<reference evidence="10 11" key="1">
    <citation type="journal article" date="2019" name="ISME J.">
        <title>Evolution in action: habitat transition from sediment to the pelagial leads to genome streamlining in Methylophilaceae.</title>
        <authorList>
            <person name="Salcher M."/>
            <person name="Schaefle D."/>
            <person name="Kaspar M."/>
            <person name="Neuenschwander S.M."/>
            <person name="Ghai R."/>
        </authorList>
    </citation>
    <scope>NUCLEOTIDE SEQUENCE [LARGE SCALE GENOMIC DNA]</scope>
    <source>
        <strain evidence="10 11">MMS-RVI-51</strain>
    </source>
</reference>
<dbReference type="NCBIfam" id="TIGR00914">
    <property type="entry name" value="2A0601"/>
    <property type="match status" value="1"/>
</dbReference>
<dbReference type="Gene3D" id="1.20.1640.10">
    <property type="entry name" value="Multidrug efflux transporter AcrB transmembrane domain"/>
    <property type="match status" value="2"/>
</dbReference>
<evidence type="ECO:0000313" key="10">
    <source>
        <dbReference type="EMBL" id="QDC41675.1"/>
    </source>
</evidence>
<organism evidence="10 11">
    <name type="scientific">Candidatus Methylopumilus universalis</name>
    <dbReference type="NCBI Taxonomy" id="2588536"/>
    <lineage>
        <taxon>Bacteria</taxon>
        <taxon>Pseudomonadati</taxon>
        <taxon>Pseudomonadota</taxon>
        <taxon>Betaproteobacteria</taxon>
        <taxon>Nitrosomonadales</taxon>
        <taxon>Methylophilaceae</taxon>
        <taxon>Candidatus Methylopumilus</taxon>
    </lineage>
</organism>
<evidence type="ECO:0000256" key="1">
    <source>
        <dbReference type="ARBA" id="ARBA00004651"/>
    </source>
</evidence>
<keyword evidence="7 9" id="KW-0472">Membrane</keyword>
<dbReference type="SUPFAM" id="SSF82866">
    <property type="entry name" value="Multidrug efflux transporter AcrB transmembrane domain"/>
    <property type="match status" value="2"/>
</dbReference>
<dbReference type="GeneID" id="66285532"/>
<evidence type="ECO:0000256" key="5">
    <source>
        <dbReference type="ARBA" id="ARBA00022692"/>
    </source>
</evidence>
<dbReference type="PRINTS" id="PR00702">
    <property type="entry name" value="ACRIFLAVINRP"/>
</dbReference>
<dbReference type="SUPFAM" id="SSF82714">
    <property type="entry name" value="Multidrug efflux transporter AcrB TolC docking domain, DN and DC subdomains"/>
    <property type="match status" value="2"/>
</dbReference>
<dbReference type="Proteomes" id="UP000314901">
    <property type="component" value="Chromosome"/>
</dbReference>
<evidence type="ECO:0000313" key="11">
    <source>
        <dbReference type="Proteomes" id="UP000314901"/>
    </source>
</evidence>
<dbReference type="PANTHER" id="PTHR32063:SF24">
    <property type="entry name" value="CATION EFFLUX SYSTEM (ACRB_ACRD_ACRF FAMILY)"/>
    <property type="match status" value="1"/>
</dbReference>
<dbReference type="SUPFAM" id="SSF82693">
    <property type="entry name" value="Multidrug efflux transporter AcrB pore domain, PN1, PN2, PC1 and PC2 subdomains"/>
    <property type="match status" value="3"/>
</dbReference>
<keyword evidence="6 9" id="KW-1133">Transmembrane helix</keyword>
<gene>
    <name evidence="10" type="ORF">FIT94_06450</name>
</gene>
<feature type="transmembrane region" description="Helical" evidence="9">
    <location>
        <begin position="371"/>
        <end position="391"/>
    </location>
</feature>
<feature type="transmembrane region" description="Helical" evidence="9">
    <location>
        <begin position="895"/>
        <end position="914"/>
    </location>
</feature>
<comment type="subcellular location">
    <subcellularLocation>
        <location evidence="1">Cell membrane</location>
        <topology evidence="1">Multi-pass membrane protein</topology>
    </subcellularLocation>
</comment>
<dbReference type="Pfam" id="PF00873">
    <property type="entry name" value="ACR_tran"/>
    <property type="match status" value="1"/>
</dbReference>
<feature type="compositionally biased region" description="Polar residues" evidence="8">
    <location>
        <begin position="613"/>
        <end position="623"/>
    </location>
</feature>
<dbReference type="GO" id="GO:0005886">
    <property type="term" value="C:plasma membrane"/>
    <property type="evidence" value="ECO:0007669"/>
    <property type="project" value="UniProtKB-SubCell"/>
</dbReference>
<keyword evidence="5 9" id="KW-0812">Transmembrane</keyword>
<evidence type="ECO:0000256" key="4">
    <source>
        <dbReference type="ARBA" id="ARBA00022475"/>
    </source>
</evidence>
<dbReference type="KEGG" id="muv:FIT94_06450"/>
<feature type="transmembrane region" description="Helical" evidence="9">
    <location>
        <begin position="444"/>
        <end position="464"/>
    </location>
</feature>
<evidence type="ECO:0000256" key="8">
    <source>
        <dbReference type="SAM" id="MobiDB-lite"/>
    </source>
</evidence>
<dbReference type="Gene3D" id="3.30.2090.10">
    <property type="entry name" value="Multidrug efflux transporter AcrB TolC docking domain, DN and DC subdomains"/>
    <property type="match status" value="2"/>
</dbReference>
<keyword evidence="4" id="KW-1003">Cell membrane</keyword>
<dbReference type="GO" id="GO:0042910">
    <property type="term" value="F:xenobiotic transmembrane transporter activity"/>
    <property type="evidence" value="ECO:0007669"/>
    <property type="project" value="TreeGrafter"/>
</dbReference>
<feature type="region of interest" description="Disordered" evidence="8">
    <location>
        <begin position="607"/>
        <end position="626"/>
    </location>
</feature>
<dbReference type="PANTHER" id="PTHR32063">
    <property type="match status" value="1"/>
</dbReference>
<dbReference type="GO" id="GO:0008324">
    <property type="term" value="F:monoatomic cation transmembrane transporter activity"/>
    <property type="evidence" value="ECO:0007669"/>
    <property type="project" value="InterPro"/>
</dbReference>
<proteinExistence type="inferred from homology"/>
<feature type="transmembrane region" description="Helical" evidence="9">
    <location>
        <begin position="397"/>
        <end position="423"/>
    </location>
</feature>
<dbReference type="InterPro" id="IPR004763">
    <property type="entry name" value="CusA-like"/>
</dbReference>
<feature type="transmembrane region" description="Helical" evidence="9">
    <location>
        <begin position="476"/>
        <end position="503"/>
    </location>
</feature>
<sequence>MIEKIVRGSLQQRLVVLVFAIALLVAGFFGVKKLSVDAFPDVTNIQVQIATPAPGKSPEEVERFITIPIEIAMTGLPGVTDMRSLNKNSLSLITLVFNDHTNVYFARQLVMERLMEVMEKMPDGIVPVLGPVSTGLGEIFQYTLDKPGDENKEISQEELTERRTIQDWVVRPMLRSVPGVAEINSFGGFIKQYQALVDPDRLNHHGLKLHDVYVALAKNNANSGAGVLPQFDEQFLIRGVGLIQSLDDIRSIVLKERNGVPVYMKDVAEVKLGHEVRVGSLVKNGDTESVGAIVMMIRGGNAKEVVTRIKTKVDEINQKQLLPGGLQIKSFYDRSKLVDSALFTVVKVLIEGVILVIAILFLFLGDVRSSLIVVMTLLLTPLITFIAMNYLGISANLMSLGGLTIAIGLMVDGSVVVVENTFHRLGHDKSNSKLRVILESATEVGKPVLFGVGIIILVFIPLMTLTGMEGKMFSPLAVTIAIALFISLVLSFTLTPVLCSYFLKGGSGEDTKIIQIIKAPYLKLLDLSLNNEIKTIGIAVSVFVLSIVVLPFLGTSFIPEMKEGTLVASITRMPNISLDESIDMEKKATKEIVSVPGVLSVVSNIGRGESPADPQSQNESQAVVSLKDKDEWPKGWTQDTISKEIQSKLKTLLGAQIVMMQPISARVAELSTGVRADVAVKIFGEDIKLLKAKADEAAKLAGSIKGAADIKIEKVSGQGYLNINLDRQAIARHGFNASDINDLIETAIGGKIATRVFEGQRSFSAAIRFPEDHRSDVETISNTLLTSPNGSKIALRDLASIEIKDGPAQISREYAKRRIVVAMNVRDRDLGGFVAELQTKLESKLKLPDGYYFVYGGQFENMQRALNHLALIVPVTILAIFFLLFILFNSIRYATMIITVLPFAAIGGVFGLAVTGEYLSVPASVGFIALCGIAVLNGVVLITCIQHLRTEGMSQIDAIREGCKQRLRPVLMTATVALLALVPFLFSTGPGSEVQKPLAIVVIGGLITSTLLTLLVLPTLYKRFEEKNIEA</sequence>
<dbReference type="EMBL" id="CP040953">
    <property type="protein sequence ID" value="QDC41675.1"/>
    <property type="molecule type" value="Genomic_DNA"/>
</dbReference>
<name>A0AAX1F1C8_9PROT</name>
<feature type="transmembrane region" description="Helical" evidence="9">
    <location>
        <begin position="12"/>
        <end position="31"/>
    </location>
</feature>
<dbReference type="AlphaFoldDB" id="A0AAX1F1C8"/>
<evidence type="ECO:0000256" key="3">
    <source>
        <dbReference type="ARBA" id="ARBA00022448"/>
    </source>
</evidence>
<feature type="transmembrane region" description="Helical" evidence="9">
    <location>
        <begin position="869"/>
        <end position="888"/>
    </location>
</feature>
<evidence type="ECO:0000256" key="6">
    <source>
        <dbReference type="ARBA" id="ARBA00022989"/>
    </source>
</evidence>
<feature type="transmembrane region" description="Helical" evidence="9">
    <location>
        <begin position="998"/>
        <end position="1021"/>
    </location>
</feature>
<feature type="transmembrane region" description="Helical" evidence="9">
    <location>
        <begin position="341"/>
        <end position="364"/>
    </location>
</feature>
<dbReference type="InterPro" id="IPR001036">
    <property type="entry name" value="Acrflvin-R"/>
</dbReference>
<feature type="transmembrane region" description="Helical" evidence="9">
    <location>
        <begin position="533"/>
        <end position="553"/>
    </location>
</feature>
<keyword evidence="3" id="KW-0813">Transport</keyword>
<dbReference type="RefSeq" id="WP_139868697.1">
    <property type="nucleotide sequence ID" value="NZ_CP040949.1"/>
</dbReference>
<dbReference type="Gene3D" id="3.30.70.1440">
    <property type="entry name" value="Multidrug efflux transporter AcrB pore domain"/>
    <property type="match status" value="1"/>
</dbReference>
<feature type="transmembrane region" description="Helical" evidence="9">
    <location>
        <begin position="926"/>
        <end position="948"/>
    </location>
</feature>